<dbReference type="EMBL" id="JBHRTN010000004">
    <property type="protein sequence ID" value="MFC3123852.1"/>
    <property type="molecule type" value="Genomic_DNA"/>
</dbReference>
<keyword evidence="1" id="KW-0472">Membrane</keyword>
<dbReference type="RefSeq" id="WP_379593145.1">
    <property type="nucleotide sequence ID" value="NZ_JBHRTN010000004.1"/>
</dbReference>
<keyword evidence="1" id="KW-0812">Transmembrane</keyword>
<gene>
    <name evidence="2" type="ORF">ACFOD4_02170</name>
</gene>
<protein>
    <recommendedName>
        <fullName evidence="4">Protoheme IX farnesyltransferase</fullName>
    </recommendedName>
</protein>
<evidence type="ECO:0000256" key="1">
    <source>
        <dbReference type="SAM" id="Phobius"/>
    </source>
</evidence>
<keyword evidence="3" id="KW-1185">Reference proteome</keyword>
<reference evidence="3" key="1">
    <citation type="journal article" date="2019" name="Int. J. Syst. Evol. Microbiol.">
        <title>The Global Catalogue of Microorganisms (GCM) 10K type strain sequencing project: providing services to taxonomists for standard genome sequencing and annotation.</title>
        <authorList>
            <consortium name="The Broad Institute Genomics Platform"/>
            <consortium name="The Broad Institute Genome Sequencing Center for Infectious Disease"/>
            <person name="Wu L."/>
            <person name="Ma J."/>
        </authorList>
    </citation>
    <scope>NUCLEOTIDE SEQUENCE [LARGE SCALE GENOMIC DNA]</scope>
    <source>
        <strain evidence="3">KCTC 52094</strain>
    </source>
</reference>
<organism evidence="2 3">
    <name type="scientific">Teichococcus globiformis</name>
    <dbReference type="NCBI Taxonomy" id="2307229"/>
    <lineage>
        <taxon>Bacteria</taxon>
        <taxon>Pseudomonadati</taxon>
        <taxon>Pseudomonadota</taxon>
        <taxon>Alphaproteobacteria</taxon>
        <taxon>Acetobacterales</taxon>
        <taxon>Roseomonadaceae</taxon>
        <taxon>Roseomonas</taxon>
    </lineage>
</organism>
<feature type="transmembrane region" description="Helical" evidence="1">
    <location>
        <begin position="27"/>
        <end position="46"/>
    </location>
</feature>
<evidence type="ECO:0000313" key="3">
    <source>
        <dbReference type="Proteomes" id="UP001595593"/>
    </source>
</evidence>
<evidence type="ECO:0008006" key="4">
    <source>
        <dbReference type="Google" id="ProtNLM"/>
    </source>
</evidence>
<keyword evidence="1" id="KW-1133">Transmembrane helix</keyword>
<sequence>MKNGNAPSGMSEAEKQTFIRRRRGRNLAMLFALIGLVVLFYFIALARMQVS</sequence>
<proteinExistence type="predicted"/>
<comment type="caution">
    <text evidence="2">The sequence shown here is derived from an EMBL/GenBank/DDBJ whole genome shotgun (WGS) entry which is preliminary data.</text>
</comment>
<accession>A0ABV7G003</accession>
<name>A0ABV7G003_9PROT</name>
<evidence type="ECO:0000313" key="2">
    <source>
        <dbReference type="EMBL" id="MFC3123852.1"/>
    </source>
</evidence>
<dbReference type="Proteomes" id="UP001595593">
    <property type="component" value="Unassembled WGS sequence"/>
</dbReference>